<evidence type="ECO:0000256" key="1">
    <source>
        <dbReference type="SAM" id="Phobius"/>
    </source>
</evidence>
<organism evidence="2 3">
    <name type="scientific">Niallia circulans</name>
    <name type="common">Bacillus circulans</name>
    <dbReference type="NCBI Taxonomy" id="1397"/>
    <lineage>
        <taxon>Bacteria</taxon>
        <taxon>Bacillati</taxon>
        <taxon>Bacillota</taxon>
        <taxon>Bacilli</taxon>
        <taxon>Bacillales</taxon>
        <taxon>Bacillaceae</taxon>
        <taxon>Niallia</taxon>
    </lineage>
</organism>
<comment type="caution">
    <text evidence="2">The sequence shown here is derived from an EMBL/GenBank/DDBJ whole genome shotgun (WGS) entry which is preliminary data.</text>
</comment>
<keyword evidence="1" id="KW-1133">Transmembrane helix</keyword>
<protein>
    <submittedName>
        <fullName evidence="2">Uncharacterized protein</fullName>
    </submittedName>
</protein>
<accession>A0AA91TUQ0</accession>
<dbReference type="AlphaFoldDB" id="A0AA91TUQ0"/>
<dbReference type="Proteomes" id="UP000216961">
    <property type="component" value="Unassembled WGS sequence"/>
</dbReference>
<dbReference type="RefSeq" id="WP_095329267.1">
    <property type="nucleotide sequence ID" value="NZ_NPBQ01000030.1"/>
</dbReference>
<evidence type="ECO:0000313" key="3">
    <source>
        <dbReference type="Proteomes" id="UP000216961"/>
    </source>
</evidence>
<proteinExistence type="predicted"/>
<evidence type="ECO:0000313" key="2">
    <source>
        <dbReference type="EMBL" id="PAD84332.1"/>
    </source>
</evidence>
<keyword evidence="1" id="KW-0812">Transmembrane</keyword>
<reference evidence="2 3" key="1">
    <citation type="submission" date="2017-07" db="EMBL/GenBank/DDBJ databases">
        <title>Isolation and whole genome analysis of endospore-forming bacteria from heroin.</title>
        <authorList>
            <person name="Kalinowski J."/>
            <person name="Ahrens B."/>
            <person name="Al-Dilaimi A."/>
            <person name="Winkler A."/>
            <person name="Wibberg D."/>
            <person name="Schleenbecker U."/>
            <person name="Ruckert C."/>
            <person name="Wolfel R."/>
            <person name="Grass G."/>
        </authorList>
    </citation>
    <scope>NUCLEOTIDE SEQUENCE [LARGE SCALE GENOMIC DNA]</scope>
    <source>
        <strain evidence="2 3">7521-2</strain>
    </source>
</reference>
<sequence length="72" mass="8502">MSKKSWEVLFCLFSVNNNAYILFNFLVKITKFKRGVKRNVWSEEESSYTLSNLTNRDIEVAENHFQVKLPKA</sequence>
<name>A0AA91TUQ0_NIACI</name>
<keyword evidence="1" id="KW-0472">Membrane</keyword>
<feature type="transmembrane region" description="Helical" evidence="1">
    <location>
        <begin position="6"/>
        <end position="27"/>
    </location>
</feature>
<gene>
    <name evidence="2" type="ORF">CHH57_05420</name>
</gene>
<dbReference type="EMBL" id="NPBQ01000030">
    <property type="protein sequence ID" value="PAD84332.1"/>
    <property type="molecule type" value="Genomic_DNA"/>
</dbReference>